<name>A0AAV6UIK3_9ARAC</name>
<proteinExistence type="predicted"/>
<dbReference type="EMBL" id="JAFNEN010000381">
    <property type="protein sequence ID" value="KAG8184245.1"/>
    <property type="molecule type" value="Genomic_DNA"/>
</dbReference>
<keyword evidence="3" id="KW-1185">Reference proteome</keyword>
<organism evidence="2 3">
    <name type="scientific">Oedothorax gibbosus</name>
    <dbReference type="NCBI Taxonomy" id="931172"/>
    <lineage>
        <taxon>Eukaryota</taxon>
        <taxon>Metazoa</taxon>
        <taxon>Ecdysozoa</taxon>
        <taxon>Arthropoda</taxon>
        <taxon>Chelicerata</taxon>
        <taxon>Arachnida</taxon>
        <taxon>Araneae</taxon>
        <taxon>Araneomorphae</taxon>
        <taxon>Entelegynae</taxon>
        <taxon>Araneoidea</taxon>
        <taxon>Linyphiidae</taxon>
        <taxon>Erigoninae</taxon>
        <taxon>Oedothorax</taxon>
    </lineage>
</organism>
<reference evidence="2 3" key="1">
    <citation type="journal article" date="2022" name="Nat. Ecol. Evol.">
        <title>A masculinizing supergene underlies an exaggerated male reproductive morph in a spider.</title>
        <authorList>
            <person name="Hendrickx F."/>
            <person name="De Corte Z."/>
            <person name="Sonet G."/>
            <person name="Van Belleghem S.M."/>
            <person name="Kostlbacher S."/>
            <person name="Vangestel C."/>
        </authorList>
    </citation>
    <scope>NUCLEOTIDE SEQUENCE [LARGE SCALE GENOMIC DNA]</scope>
    <source>
        <strain evidence="2">W744_W776</strain>
    </source>
</reference>
<comment type="caution">
    <text evidence="2">The sequence shown here is derived from an EMBL/GenBank/DDBJ whole genome shotgun (WGS) entry which is preliminary data.</text>
</comment>
<evidence type="ECO:0000256" key="1">
    <source>
        <dbReference type="SAM" id="MobiDB-lite"/>
    </source>
</evidence>
<feature type="region of interest" description="Disordered" evidence="1">
    <location>
        <begin position="738"/>
        <end position="769"/>
    </location>
</feature>
<protein>
    <submittedName>
        <fullName evidence="2">Uncharacterized protein</fullName>
    </submittedName>
</protein>
<evidence type="ECO:0000313" key="2">
    <source>
        <dbReference type="EMBL" id="KAG8184245.1"/>
    </source>
</evidence>
<evidence type="ECO:0000313" key="3">
    <source>
        <dbReference type="Proteomes" id="UP000827092"/>
    </source>
</evidence>
<gene>
    <name evidence="2" type="ORF">JTE90_019484</name>
</gene>
<dbReference type="Proteomes" id="UP000827092">
    <property type="component" value="Unassembled WGS sequence"/>
</dbReference>
<accession>A0AAV6UIK3</accession>
<sequence>MIDEESYSALYLYNALIEYIYFLIILIQDGGPNHLDNVSKHVRFFKRDVYSFIQTFNGEDFDEKVGQMLCSATSAFEVRDNVVHLTKNCSPFKQVIYEDFLVSKVVDLVLRGICTVQDICQNLNFNSLIFIREKDLIEMIEYCPYFHFNSNRSVVLFQCHGLIGFERHIYDTTVNYFQSYFQNVSKLTYSDIKLHSSCIPCCAIRNSLIVFCLLQVSPYFKCKGGKISFRSRLKRKRNVEQVIDIEKLQSKGFLSIGVLVHEAFGPVISCWKGEISRLFNCAGLIQSVVSFRNGQHGLFFVYFQKTALKHCCEIGDLKQFLSARDVVEFDAEFCGKIMRGQVFWEATRLKVVNCAVKQSKYENSVDIEEYMTNIYANNFKMTPVLKACTVTNCGVEYSTFEKITANNNKQLSCLEIQNTKEKVSEEFLTLVSESDNNNSHVKITTEVKLDSISLTSNCDVNANLSETKSSDCQNVLLYNTDALLKIDIQNMPKKRIEENTLHNVVDVRGEITNSRKSSNKNTRPVLRAKVPSEISDQNKNLDTLYENEESKCPVQEPKKTKTCFEERNSSTHCNKVSTLHETKNKSFNSVLCTNSPKKNSNKNLKIVEEKDLPTHLNEALNPHEAKNKSSRSVLCSNFPKEISNKNLNAVEESQYKCTIQVPKTTDECFEEKNFLTHSNEASSSHETKNNSFKLVLSSNLPKEISNSSKNLNAVEENKCTIQVPKTTDKCLEEKNLPTHLNEASNPHETKNQSSRSVLCSNLPKKNSDSVKNLNTVKEKDFPSHPNVALNTHETNNKDFSSIHRSNLPKEILNSNKNLNSVSTEEENKCLVQVPKTTGKCLEEKDLPTHLNKTSSPHETISSYINLAPNGSNNLTFLFGVVTSESTNDGMADSCFENVPCEVFFKKNDICFQNGAGNVIGKGKTVLLFVPYVDIEDRVLIATFVYPLTPAETIKAENNGFRAQDFIVNHFSSLLKRSLSDTYTCDCDISKSLLMRTQLRPNFNDDKKTSANDAIKRLSEVCKMSAKTYEHLCSIANQFCVQNMDEAFKKLLSILRVSTAKRTPSKCSSAYKLRNNSTNISFKVDAKKATLDDYVYSGDSWDNTQSIAFEENAAVLDDNSGDSCDSAQSIAFEENAAVLDDNSGDSCDNAQSIAFEENAAVLDDNSGESYDNRNIVNLKTTANDHSIDHVTLKKDYLKVNCDSCSSVSSFLSCLGDLTDDEVLFSCESDLEYNSDPCKESPEKNKPLCGNKLSVNSSSLSCFDDLPDDVFYSCESDFDSNPSLCKESPEKSEPLRGNTLSAASVNGINFKSWRPISPNKSFEVKPKQKVEKKFRRAEDKNSYLKLRHFSLFKHKKRKRNVILPMTNNYCKSCHKPSLTALAEIIMIKKSCIYFELISEEDNAIFAFPKSLIPVEMHKRIRLSKTITVILDPHPLLSLSQVMQLVF</sequence>